<organism evidence="1 2">
    <name type="scientific">Cetraspora pellucida</name>
    <dbReference type="NCBI Taxonomy" id="1433469"/>
    <lineage>
        <taxon>Eukaryota</taxon>
        <taxon>Fungi</taxon>
        <taxon>Fungi incertae sedis</taxon>
        <taxon>Mucoromycota</taxon>
        <taxon>Glomeromycotina</taxon>
        <taxon>Glomeromycetes</taxon>
        <taxon>Diversisporales</taxon>
        <taxon>Gigasporaceae</taxon>
        <taxon>Cetraspora</taxon>
    </lineage>
</organism>
<reference evidence="1" key="1">
    <citation type="submission" date="2021-06" db="EMBL/GenBank/DDBJ databases">
        <authorList>
            <person name="Kallberg Y."/>
            <person name="Tangrot J."/>
            <person name="Rosling A."/>
        </authorList>
    </citation>
    <scope>NUCLEOTIDE SEQUENCE</scope>
    <source>
        <strain evidence="1">FL966</strain>
    </source>
</reference>
<evidence type="ECO:0000313" key="2">
    <source>
        <dbReference type="Proteomes" id="UP000789759"/>
    </source>
</evidence>
<keyword evidence="2" id="KW-1185">Reference proteome</keyword>
<dbReference type="OrthoDB" id="2427271at2759"/>
<feature type="non-terminal residue" evidence="1">
    <location>
        <position position="117"/>
    </location>
</feature>
<dbReference type="EMBL" id="CAJVQA010024422">
    <property type="protein sequence ID" value="CAG8782337.1"/>
    <property type="molecule type" value="Genomic_DNA"/>
</dbReference>
<evidence type="ECO:0000313" key="1">
    <source>
        <dbReference type="EMBL" id="CAG8782337.1"/>
    </source>
</evidence>
<gene>
    <name evidence="1" type="ORF">CPELLU_LOCUS16460</name>
</gene>
<dbReference type="AlphaFoldDB" id="A0A9N9JH83"/>
<protein>
    <submittedName>
        <fullName evidence="1">9931_t:CDS:1</fullName>
    </submittedName>
</protein>
<proteinExistence type="predicted"/>
<comment type="caution">
    <text evidence="1">The sequence shown here is derived from an EMBL/GenBank/DDBJ whole genome shotgun (WGS) entry which is preliminary data.</text>
</comment>
<accession>A0A9N9JH83</accession>
<dbReference type="Proteomes" id="UP000789759">
    <property type="component" value="Unassembled WGS sequence"/>
</dbReference>
<name>A0A9N9JH83_9GLOM</name>
<sequence>NIEEPLLLVELKYRGNKANLIECLMYISDMTQPSLGHLRESVENIEGEEELHVKRTKEVGKKSKNTSDIKMLLREIKHLCKNALSVSTEDEAIQHIEDARAKTLDKMVVLNAVREYD</sequence>